<feature type="region of interest" description="Disordered" evidence="2">
    <location>
        <begin position="1043"/>
        <end position="1083"/>
    </location>
</feature>
<comment type="caution">
    <text evidence="4">The sequence shown here is derived from an EMBL/GenBank/DDBJ whole genome shotgun (WGS) entry which is preliminary data.</text>
</comment>
<evidence type="ECO:0000313" key="5">
    <source>
        <dbReference type="Proteomes" id="UP001501175"/>
    </source>
</evidence>
<organism evidence="4 5">
    <name type="scientific">Nibrella saemangeumensis</name>
    <dbReference type="NCBI Taxonomy" id="1084526"/>
    <lineage>
        <taxon>Bacteria</taxon>
        <taxon>Pseudomonadati</taxon>
        <taxon>Bacteroidota</taxon>
        <taxon>Cytophagia</taxon>
        <taxon>Cytophagales</taxon>
        <taxon>Spirosomataceae</taxon>
        <taxon>Nibrella</taxon>
    </lineage>
</organism>
<keyword evidence="3" id="KW-0812">Transmembrane</keyword>
<feature type="compositionally biased region" description="Basic and acidic residues" evidence="2">
    <location>
        <begin position="720"/>
        <end position="753"/>
    </location>
</feature>
<accession>A0ABP8MV08</accession>
<evidence type="ECO:0000256" key="3">
    <source>
        <dbReference type="SAM" id="Phobius"/>
    </source>
</evidence>
<feature type="compositionally biased region" description="Polar residues" evidence="2">
    <location>
        <begin position="754"/>
        <end position="768"/>
    </location>
</feature>
<dbReference type="Proteomes" id="UP001501175">
    <property type="component" value="Unassembled WGS sequence"/>
</dbReference>
<gene>
    <name evidence="4" type="ORF">GCM10023189_26080</name>
</gene>
<name>A0ABP8MV08_9BACT</name>
<keyword evidence="3" id="KW-1133">Transmembrane helix</keyword>
<dbReference type="RefSeq" id="WP_345244148.1">
    <property type="nucleotide sequence ID" value="NZ_BAABHD010000028.1"/>
</dbReference>
<feature type="compositionally biased region" description="Basic and acidic residues" evidence="2">
    <location>
        <begin position="1043"/>
        <end position="1061"/>
    </location>
</feature>
<feature type="compositionally biased region" description="Low complexity" evidence="2">
    <location>
        <begin position="933"/>
        <end position="944"/>
    </location>
</feature>
<dbReference type="EMBL" id="BAABHD010000028">
    <property type="protein sequence ID" value="GAA4456587.1"/>
    <property type="molecule type" value="Genomic_DNA"/>
</dbReference>
<feature type="region of interest" description="Disordered" evidence="2">
    <location>
        <begin position="674"/>
        <end position="707"/>
    </location>
</feature>
<feature type="compositionally biased region" description="Polar residues" evidence="2">
    <location>
        <begin position="1062"/>
        <end position="1083"/>
    </location>
</feature>
<protein>
    <submittedName>
        <fullName evidence="4">ATPase</fullName>
    </submittedName>
</protein>
<evidence type="ECO:0000256" key="2">
    <source>
        <dbReference type="SAM" id="MobiDB-lite"/>
    </source>
</evidence>
<feature type="region of interest" description="Disordered" evidence="2">
    <location>
        <begin position="922"/>
        <end position="966"/>
    </location>
</feature>
<evidence type="ECO:0000313" key="4">
    <source>
        <dbReference type="EMBL" id="GAA4456587.1"/>
    </source>
</evidence>
<feature type="coiled-coil region" evidence="1">
    <location>
        <begin position="504"/>
        <end position="600"/>
    </location>
</feature>
<keyword evidence="3" id="KW-0472">Membrane</keyword>
<dbReference type="Pfam" id="PF13779">
    <property type="entry name" value="DUF4175"/>
    <property type="match status" value="1"/>
</dbReference>
<sequence>MKATNSYVTLLQRIEEYKKRYFLNQLVKGSLMFLALVFSLYLLINTAEFFGRFSTPIRATFFFGFLLFIAGGAYYWLVQPVMSLYGLRKPLSDEEAARQIGGFFPEVGDKLVNTLQLKHLSAYEGELLNASLNQRSQQLLINRFANAIELSRNRRFLKYVMLPVALILFILLFNPSFFTNTSTRIVQYDREFVEEAPFRFVVNNEKLQAYRNEDFKLDVQLTGEVIPQTVYLVVDGTRFKLENTKGNNFAYTFDNVQRDIDFTLEASGYKSTKYTIGLIDRPSVLAFDVKLTYPAYLNKPAEQLSNVGNLLVPQGTVVTWNFTADHTDSLLLRFHPGSSIGVARKVENNAFSLTRQINQNINYSVDLANKYASNNSNLRYNIQVIPDRFPQITVEKQQDTVTYNYIVLGGSINDDYGFTRLRLVANVTREGKEKPNTITRDIAINRSSLSQNYSFGWALDSLKLQVNDRVEYYLQVWDNDGINGPKSTRTAQLNFTVPSPEEVQKQIDQSAQKAEQQMENALNKTQGIKKDLNSIEERLRTKKSTDFQDKKQLADVLKKREELMQEIQKLQEQFKQTNDIQNRFSENNKIQEKIQQLQKLFNELLDPESKKLFEELKSLLEKKQDEKASELLDRLSRKERNFEKDLERALKMFKQIQMEQKLNNIAENLEKQAEKQEQLAKEAEQNKNAEDSKKQEDLKNQQEKATEDFNKISEQLKELEKDAEKEDLTKPDTQEDTQKEIQEQMKESQKNLDQKQNNKASDSQSKTSKAMKKMSQKLAESMANAEAQELQENIDDLRALLENLISLSFSQEKVMKDFRGINSQDPRVTKLSQEQLKLQDDAKIIEDSLNALASRVVQIQSFVTRELTDMKYYMDQSVQQLKERRFGPATGRQQFAMTSINNLSLMLSDVLKNMQAQMNSMAMPGKSKGNKKGQQPSMSMGQMQKEVNERMKQLQQSGKGGRGMSEELSRLAAEQAMIRKMLKEIEEQSKGTELGKQLGNQLKELQEKMDETETDLVNKRINQNTLNRQSEIMIRLLESEKAIKQQEEDPKRQAEAAKSQERSNPSYLDSLVPQQSKQTEVLRTVNPSFNQYYKKEANKYLQKVTQ</sequence>
<feature type="coiled-coil region" evidence="1">
    <location>
        <begin position="968"/>
        <end position="1022"/>
    </location>
</feature>
<dbReference type="InterPro" id="IPR012683">
    <property type="entry name" value="CHP02302_TM"/>
</dbReference>
<feature type="transmembrane region" description="Helical" evidence="3">
    <location>
        <begin position="159"/>
        <end position="178"/>
    </location>
</feature>
<reference evidence="5" key="1">
    <citation type="journal article" date="2019" name="Int. J. Syst. Evol. Microbiol.">
        <title>The Global Catalogue of Microorganisms (GCM) 10K type strain sequencing project: providing services to taxonomists for standard genome sequencing and annotation.</title>
        <authorList>
            <consortium name="The Broad Institute Genomics Platform"/>
            <consortium name="The Broad Institute Genome Sequencing Center for Infectious Disease"/>
            <person name="Wu L."/>
            <person name="Ma J."/>
        </authorList>
    </citation>
    <scope>NUCLEOTIDE SEQUENCE [LARGE SCALE GENOMIC DNA]</scope>
    <source>
        <strain evidence="5">JCM 17927</strain>
    </source>
</reference>
<evidence type="ECO:0000256" key="1">
    <source>
        <dbReference type="SAM" id="Coils"/>
    </source>
</evidence>
<keyword evidence="5" id="KW-1185">Reference proteome</keyword>
<proteinExistence type="predicted"/>
<keyword evidence="1" id="KW-0175">Coiled coil</keyword>
<feature type="transmembrane region" description="Helical" evidence="3">
    <location>
        <begin position="56"/>
        <end position="78"/>
    </location>
</feature>
<feature type="transmembrane region" description="Helical" evidence="3">
    <location>
        <begin position="21"/>
        <end position="44"/>
    </location>
</feature>
<feature type="region of interest" description="Disordered" evidence="2">
    <location>
        <begin position="720"/>
        <end position="784"/>
    </location>
</feature>